<dbReference type="GeneID" id="25303354"/>
<proteinExistence type="predicted"/>
<dbReference type="AlphaFoldDB" id="A0A0D2DSK6"/>
<feature type="non-terminal residue" evidence="2">
    <location>
        <position position="1"/>
    </location>
</feature>
<dbReference type="VEuPathDB" id="FungiDB:Z517_03864"/>
<name>A0A0D2DSK6_9EURO</name>
<gene>
    <name evidence="2" type="ORF">Z517_03864</name>
</gene>
<dbReference type="HOGENOM" id="CLU_2711562_0_0_1"/>
<dbReference type="Proteomes" id="UP000053029">
    <property type="component" value="Unassembled WGS sequence"/>
</dbReference>
<dbReference type="RefSeq" id="XP_013284649.1">
    <property type="nucleotide sequence ID" value="XM_013429195.1"/>
</dbReference>
<dbReference type="EMBL" id="KN846971">
    <property type="protein sequence ID" value="KIW80841.1"/>
    <property type="molecule type" value="Genomic_DNA"/>
</dbReference>
<evidence type="ECO:0000256" key="1">
    <source>
        <dbReference type="SAM" id="MobiDB-lite"/>
    </source>
</evidence>
<reference evidence="2 3" key="1">
    <citation type="submission" date="2015-01" db="EMBL/GenBank/DDBJ databases">
        <title>The Genome Sequence of Fonsecaea pedrosoi CBS 271.37.</title>
        <authorList>
            <consortium name="The Broad Institute Genomics Platform"/>
            <person name="Cuomo C."/>
            <person name="de Hoog S."/>
            <person name="Gorbushina A."/>
            <person name="Stielow B."/>
            <person name="Teixiera M."/>
            <person name="Abouelleil A."/>
            <person name="Chapman S.B."/>
            <person name="Priest M."/>
            <person name="Young S.K."/>
            <person name="Wortman J."/>
            <person name="Nusbaum C."/>
            <person name="Birren B."/>
        </authorList>
    </citation>
    <scope>NUCLEOTIDE SEQUENCE [LARGE SCALE GENOMIC DNA]</scope>
    <source>
        <strain evidence="2 3">CBS 271.37</strain>
    </source>
</reference>
<feature type="region of interest" description="Disordered" evidence="1">
    <location>
        <begin position="1"/>
        <end position="28"/>
    </location>
</feature>
<evidence type="ECO:0000313" key="2">
    <source>
        <dbReference type="EMBL" id="KIW80841.1"/>
    </source>
</evidence>
<organism evidence="2 3">
    <name type="scientific">Fonsecaea pedrosoi CBS 271.37</name>
    <dbReference type="NCBI Taxonomy" id="1442368"/>
    <lineage>
        <taxon>Eukaryota</taxon>
        <taxon>Fungi</taxon>
        <taxon>Dikarya</taxon>
        <taxon>Ascomycota</taxon>
        <taxon>Pezizomycotina</taxon>
        <taxon>Eurotiomycetes</taxon>
        <taxon>Chaetothyriomycetidae</taxon>
        <taxon>Chaetothyriales</taxon>
        <taxon>Herpotrichiellaceae</taxon>
        <taxon>Fonsecaea</taxon>
    </lineage>
</organism>
<keyword evidence="3" id="KW-1185">Reference proteome</keyword>
<protein>
    <submittedName>
        <fullName evidence="2">Uncharacterized protein</fullName>
    </submittedName>
</protein>
<evidence type="ECO:0000313" key="3">
    <source>
        <dbReference type="Proteomes" id="UP000053029"/>
    </source>
</evidence>
<sequence length="73" mass="8337">VVAFLREHQPSPVATDRLPPQASTQRKIKEGWQEEEEAYHTLIAEGGQPTHPVTFGYDVIDNPDKYEQYSNIL</sequence>
<accession>A0A0D2DSK6</accession>